<dbReference type="SUPFAM" id="SSF49785">
    <property type="entry name" value="Galactose-binding domain-like"/>
    <property type="match status" value="1"/>
</dbReference>
<feature type="transmembrane region" description="Helical" evidence="3">
    <location>
        <begin position="280"/>
        <end position="299"/>
    </location>
</feature>
<evidence type="ECO:0000256" key="1">
    <source>
        <dbReference type="ARBA" id="ARBA00022777"/>
    </source>
</evidence>
<feature type="transmembrane region" description="Helical" evidence="3">
    <location>
        <begin position="393"/>
        <end position="416"/>
    </location>
</feature>
<dbReference type="InterPro" id="IPR036890">
    <property type="entry name" value="HATPase_C_sf"/>
</dbReference>
<keyword evidence="3" id="KW-0812">Transmembrane</keyword>
<dbReference type="PANTHER" id="PTHR34220:SF7">
    <property type="entry name" value="SENSOR HISTIDINE KINASE YPDA"/>
    <property type="match status" value="1"/>
</dbReference>
<evidence type="ECO:0000256" key="3">
    <source>
        <dbReference type="SAM" id="Phobius"/>
    </source>
</evidence>
<feature type="transmembrane region" description="Helical" evidence="3">
    <location>
        <begin position="311"/>
        <end position="329"/>
    </location>
</feature>
<keyword evidence="6" id="KW-1185">Reference proteome</keyword>
<accession>A0A2S6HT69</accession>
<feature type="transmembrane region" description="Helical" evidence="3">
    <location>
        <begin position="335"/>
        <end position="357"/>
    </location>
</feature>
<dbReference type="Pfam" id="PF06580">
    <property type="entry name" value="His_kinase"/>
    <property type="match status" value="1"/>
</dbReference>
<feature type="transmembrane region" description="Helical" evidence="3">
    <location>
        <begin position="241"/>
        <end position="260"/>
    </location>
</feature>
<dbReference type="RefSeq" id="WP_242980167.1">
    <property type="nucleotide sequence ID" value="NZ_PTJA01000005.1"/>
</dbReference>
<evidence type="ECO:0000313" key="6">
    <source>
        <dbReference type="Proteomes" id="UP000237749"/>
    </source>
</evidence>
<dbReference type="GO" id="GO:0016020">
    <property type="term" value="C:membrane"/>
    <property type="evidence" value="ECO:0007669"/>
    <property type="project" value="InterPro"/>
</dbReference>
<comment type="caution">
    <text evidence="5">The sequence shown here is derived from an EMBL/GenBank/DDBJ whole genome shotgun (WGS) entry which is preliminary data.</text>
</comment>
<keyword evidence="3" id="KW-1133">Transmembrane helix</keyword>
<feature type="transmembrane region" description="Helical" evidence="3">
    <location>
        <begin position="209"/>
        <end position="229"/>
    </location>
</feature>
<feature type="domain" description="Histidine kinase" evidence="4">
    <location>
        <begin position="528"/>
        <end position="627"/>
    </location>
</feature>
<dbReference type="PROSITE" id="PS50109">
    <property type="entry name" value="HIS_KIN"/>
    <property type="match status" value="1"/>
</dbReference>
<dbReference type="Gene3D" id="3.30.565.10">
    <property type="entry name" value="Histidine kinase-like ATPase, C-terminal domain"/>
    <property type="match status" value="1"/>
</dbReference>
<dbReference type="InterPro" id="IPR050640">
    <property type="entry name" value="Bact_2-comp_sensor_kinase"/>
</dbReference>
<gene>
    <name evidence="5" type="ORF">BXY41_105178</name>
</gene>
<sequence length="643" mass="73300">MVKRSITVFFILFAFLLLLFLSMPEKRVKSPNEFHAVKGKIDLSDWNMDKTKILRLDGEWEFYWNQLLIPQDFQSQVQTFDKVYMQVPGLWNGKFIKGEKLPAFGCATYRLVLDHVPAREVMALKKGNARFSSKVYVNGEELISDGLPGQTSKDYRSGNSPKLGFFESDSDKIEILIQVANYEYMNSGIPVSIELGSEDVMLHQHQRDLMLALAIFAVLLTIAFLYLIFFIVARMKGIKEYILPLFSLFCSLFAIGNGLSDQRPLLLILPEISFTMAFKMKDLFLSVNFITLLWVFHEFKNGLIPLRPTKIISCVYGGYLLVILTFPIYEYYKIHQLVMVSNTIILLVLLIRAILLFVEKAEGLLLFVSVLAVNFYSFDCILFSLGFKTDSGFSQVFMMIFAIVMIFLLSMHYLNAIRQLQTSVMRTQEAEIAFLRAQINPHFLYNALNSIAALCATKPQKAEEVVIELSQYLRRSFDFKRIDAMTTLAKEMELLEAYLYIEKTRFGDRLQVVYDIDETINLPIPHLILQPLVENAVRHGLMKAIVGGTVIISVKRQGTEAVFTIEDNGIGIEKERISGLLEEKPESGGIGIWNINQRLMMLYKKGLTIESEVGKGTRVVFGLPFTDIKQTGRWNCKKGDGSV</sequence>
<dbReference type="InterPro" id="IPR010559">
    <property type="entry name" value="Sig_transdc_His_kin_internal"/>
</dbReference>
<evidence type="ECO:0000313" key="5">
    <source>
        <dbReference type="EMBL" id="PPK80959.1"/>
    </source>
</evidence>
<keyword evidence="3" id="KW-0472">Membrane</keyword>
<reference evidence="5 6" key="1">
    <citation type="submission" date="2018-02" db="EMBL/GenBank/DDBJ databases">
        <title>Genomic Encyclopedia of Archaeal and Bacterial Type Strains, Phase II (KMG-II): from individual species to whole genera.</title>
        <authorList>
            <person name="Goeker M."/>
        </authorList>
    </citation>
    <scope>NUCLEOTIDE SEQUENCE [LARGE SCALE GENOMIC DNA]</scope>
    <source>
        <strain evidence="5 6">DSM 3808</strain>
    </source>
</reference>
<keyword evidence="1 5" id="KW-0808">Transferase</keyword>
<dbReference type="PANTHER" id="PTHR34220">
    <property type="entry name" value="SENSOR HISTIDINE KINASE YPDA"/>
    <property type="match status" value="1"/>
</dbReference>
<dbReference type="EMBL" id="PTJA01000005">
    <property type="protein sequence ID" value="PPK80959.1"/>
    <property type="molecule type" value="Genomic_DNA"/>
</dbReference>
<dbReference type="AlphaFoldDB" id="A0A2S6HT69"/>
<keyword evidence="2" id="KW-0902">Two-component regulatory system</keyword>
<dbReference type="InterPro" id="IPR008979">
    <property type="entry name" value="Galactose-bd-like_sf"/>
</dbReference>
<proteinExistence type="predicted"/>
<protein>
    <submittedName>
        <fullName evidence="5">Signal transduction histidine kinase LytS</fullName>
    </submittedName>
</protein>
<dbReference type="SUPFAM" id="SSF55874">
    <property type="entry name" value="ATPase domain of HSP90 chaperone/DNA topoisomerase II/histidine kinase"/>
    <property type="match status" value="1"/>
</dbReference>
<feature type="transmembrane region" description="Helical" evidence="3">
    <location>
        <begin position="364"/>
        <end position="387"/>
    </location>
</feature>
<dbReference type="InterPro" id="IPR005467">
    <property type="entry name" value="His_kinase_dom"/>
</dbReference>
<name>A0A2S6HT69_9FIRM</name>
<dbReference type="InterPro" id="IPR003594">
    <property type="entry name" value="HATPase_dom"/>
</dbReference>
<dbReference type="GO" id="GO:0000155">
    <property type="term" value="F:phosphorelay sensor kinase activity"/>
    <property type="evidence" value="ECO:0007669"/>
    <property type="project" value="InterPro"/>
</dbReference>
<evidence type="ECO:0000256" key="2">
    <source>
        <dbReference type="ARBA" id="ARBA00023012"/>
    </source>
</evidence>
<organism evidence="5 6">
    <name type="scientific">Lacrimispora xylanisolvens</name>
    <dbReference type="NCBI Taxonomy" id="384636"/>
    <lineage>
        <taxon>Bacteria</taxon>
        <taxon>Bacillati</taxon>
        <taxon>Bacillota</taxon>
        <taxon>Clostridia</taxon>
        <taxon>Lachnospirales</taxon>
        <taxon>Lachnospiraceae</taxon>
        <taxon>Lacrimispora</taxon>
    </lineage>
</organism>
<dbReference type="Gene3D" id="2.60.120.260">
    <property type="entry name" value="Galactose-binding domain-like"/>
    <property type="match status" value="1"/>
</dbReference>
<dbReference type="Pfam" id="PF02518">
    <property type="entry name" value="HATPase_c"/>
    <property type="match status" value="1"/>
</dbReference>
<dbReference type="Proteomes" id="UP000237749">
    <property type="component" value="Unassembled WGS sequence"/>
</dbReference>
<evidence type="ECO:0000259" key="4">
    <source>
        <dbReference type="PROSITE" id="PS50109"/>
    </source>
</evidence>
<keyword evidence="1 5" id="KW-0418">Kinase</keyword>